<keyword evidence="1 5" id="KW-0597">Phosphoprotein</keyword>
<evidence type="ECO:0000256" key="3">
    <source>
        <dbReference type="ARBA" id="ARBA00023125"/>
    </source>
</evidence>
<dbReference type="InterPro" id="IPR039420">
    <property type="entry name" value="WalR-like"/>
</dbReference>
<evidence type="ECO:0000256" key="4">
    <source>
        <dbReference type="ARBA" id="ARBA00023163"/>
    </source>
</evidence>
<dbReference type="PROSITE" id="PS50110">
    <property type="entry name" value="RESPONSE_REGULATORY"/>
    <property type="match status" value="1"/>
</dbReference>
<feature type="modified residue" description="4-aspartylphosphate" evidence="5">
    <location>
        <position position="55"/>
    </location>
</feature>
<dbReference type="InterPro" id="IPR058245">
    <property type="entry name" value="NreC/VraR/RcsB-like_REC"/>
</dbReference>
<dbReference type="GO" id="GO:0000160">
    <property type="term" value="P:phosphorelay signal transduction system"/>
    <property type="evidence" value="ECO:0007669"/>
    <property type="project" value="InterPro"/>
</dbReference>
<dbReference type="Gene3D" id="3.40.50.2300">
    <property type="match status" value="1"/>
</dbReference>
<dbReference type="GO" id="GO:0003677">
    <property type="term" value="F:DNA binding"/>
    <property type="evidence" value="ECO:0007669"/>
    <property type="project" value="UniProtKB-KW"/>
</dbReference>
<reference evidence="8 9" key="1">
    <citation type="submission" date="2019-07" db="EMBL/GenBank/DDBJ databases">
        <title>Pseudomonas mangiferae sp. nov., isolated from bark of mango tree in Thailand.</title>
        <authorList>
            <person name="Srisuk N."/>
            <person name="Anurat P."/>
        </authorList>
    </citation>
    <scope>NUCLEOTIDE SEQUENCE [LARGE SCALE GENOMIC DNA]</scope>
    <source>
        <strain evidence="8 9">DMKU_BBB3-04</strain>
    </source>
</reference>
<dbReference type="CDD" id="cd06170">
    <property type="entry name" value="LuxR_C_like"/>
    <property type="match status" value="1"/>
</dbReference>
<dbReference type="SMART" id="SM00448">
    <property type="entry name" value="REC"/>
    <property type="match status" value="1"/>
</dbReference>
<accession>A0A553GWS8</accession>
<dbReference type="RefSeq" id="WP_143489042.1">
    <property type="nucleotide sequence ID" value="NZ_VJOY01000010.1"/>
</dbReference>
<sequence length="218" mass="23571">MTCRILLADDHALIRAGIRALIEDLNGYEVVGEAEDGSEAIDLADALQPDIVLLDISMKRVGGIEALHELASRSPSSKVLMLSMHTGPDMVLKALQQGAHGYLLKDSAIIELRLALEAMRRGDRYLSSAIVQPVIERAVQQTPAGTSSDASQLLTARQVEILRLIARGESTRSIASGLGLSVKTVETHRAQIMHRLKIHDVAGLALFAVREGIIQLDD</sequence>
<dbReference type="InterPro" id="IPR001789">
    <property type="entry name" value="Sig_transdc_resp-reg_receiver"/>
</dbReference>
<dbReference type="Pfam" id="PF00196">
    <property type="entry name" value="GerE"/>
    <property type="match status" value="1"/>
</dbReference>
<keyword evidence="3" id="KW-0238">DNA-binding</keyword>
<gene>
    <name evidence="8" type="ORF">FM069_14300</name>
</gene>
<dbReference type="AlphaFoldDB" id="A0A553GWS8"/>
<proteinExistence type="predicted"/>
<evidence type="ECO:0000313" key="9">
    <source>
        <dbReference type="Proteomes" id="UP000315235"/>
    </source>
</evidence>
<keyword evidence="4" id="KW-0804">Transcription</keyword>
<evidence type="ECO:0000256" key="2">
    <source>
        <dbReference type="ARBA" id="ARBA00023015"/>
    </source>
</evidence>
<dbReference type="Pfam" id="PF00072">
    <property type="entry name" value="Response_reg"/>
    <property type="match status" value="1"/>
</dbReference>
<dbReference type="CDD" id="cd17535">
    <property type="entry name" value="REC_NarL-like"/>
    <property type="match status" value="1"/>
</dbReference>
<dbReference type="GO" id="GO:0006355">
    <property type="term" value="P:regulation of DNA-templated transcription"/>
    <property type="evidence" value="ECO:0007669"/>
    <property type="project" value="InterPro"/>
</dbReference>
<evidence type="ECO:0000259" key="6">
    <source>
        <dbReference type="PROSITE" id="PS50043"/>
    </source>
</evidence>
<evidence type="ECO:0000256" key="5">
    <source>
        <dbReference type="PROSITE-ProRule" id="PRU00169"/>
    </source>
</evidence>
<dbReference type="PANTHER" id="PTHR43214:SF41">
    <property type="entry name" value="NITRATE_NITRITE RESPONSE REGULATOR PROTEIN NARP"/>
    <property type="match status" value="1"/>
</dbReference>
<dbReference type="InterPro" id="IPR000792">
    <property type="entry name" value="Tscrpt_reg_LuxR_C"/>
</dbReference>
<dbReference type="OrthoDB" id="9796655at2"/>
<comment type="caution">
    <text evidence="8">The sequence shown here is derived from an EMBL/GenBank/DDBJ whole genome shotgun (WGS) entry which is preliminary data.</text>
</comment>
<feature type="domain" description="HTH luxR-type" evidence="6">
    <location>
        <begin position="147"/>
        <end position="212"/>
    </location>
</feature>
<evidence type="ECO:0000259" key="7">
    <source>
        <dbReference type="PROSITE" id="PS50110"/>
    </source>
</evidence>
<dbReference type="InterPro" id="IPR016032">
    <property type="entry name" value="Sig_transdc_resp-reg_C-effctor"/>
</dbReference>
<dbReference type="Proteomes" id="UP000315235">
    <property type="component" value="Unassembled WGS sequence"/>
</dbReference>
<dbReference type="InterPro" id="IPR011006">
    <property type="entry name" value="CheY-like_superfamily"/>
</dbReference>
<feature type="domain" description="Response regulatory" evidence="7">
    <location>
        <begin position="4"/>
        <end position="120"/>
    </location>
</feature>
<dbReference type="PROSITE" id="PS50043">
    <property type="entry name" value="HTH_LUXR_2"/>
    <property type="match status" value="1"/>
</dbReference>
<dbReference type="EMBL" id="VJOY01000010">
    <property type="protein sequence ID" value="TRX73915.1"/>
    <property type="molecule type" value="Genomic_DNA"/>
</dbReference>
<dbReference type="PRINTS" id="PR00038">
    <property type="entry name" value="HTHLUXR"/>
</dbReference>
<dbReference type="SUPFAM" id="SSF46894">
    <property type="entry name" value="C-terminal effector domain of the bipartite response regulators"/>
    <property type="match status" value="1"/>
</dbReference>
<dbReference type="SUPFAM" id="SSF52172">
    <property type="entry name" value="CheY-like"/>
    <property type="match status" value="1"/>
</dbReference>
<keyword evidence="9" id="KW-1185">Reference proteome</keyword>
<protein>
    <submittedName>
        <fullName evidence="8">Response regulator transcription factor</fullName>
    </submittedName>
</protein>
<dbReference type="PANTHER" id="PTHR43214">
    <property type="entry name" value="TWO-COMPONENT RESPONSE REGULATOR"/>
    <property type="match status" value="1"/>
</dbReference>
<dbReference type="SMART" id="SM00421">
    <property type="entry name" value="HTH_LUXR"/>
    <property type="match status" value="1"/>
</dbReference>
<keyword evidence="2" id="KW-0805">Transcription regulation</keyword>
<evidence type="ECO:0000256" key="1">
    <source>
        <dbReference type="ARBA" id="ARBA00022553"/>
    </source>
</evidence>
<name>A0A553GWS8_9PSED</name>
<organism evidence="8 9">
    <name type="scientific">Pseudomonas mangiferae</name>
    <dbReference type="NCBI Taxonomy" id="2593654"/>
    <lineage>
        <taxon>Bacteria</taxon>
        <taxon>Pseudomonadati</taxon>
        <taxon>Pseudomonadota</taxon>
        <taxon>Gammaproteobacteria</taxon>
        <taxon>Pseudomonadales</taxon>
        <taxon>Pseudomonadaceae</taxon>
        <taxon>Pseudomonas</taxon>
    </lineage>
</organism>
<evidence type="ECO:0000313" key="8">
    <source>
        <dbReference type="EMBL" id="TRX73915.1"/>
    </source>
</evidence>